<dbReference type="Proteomes" id="UP000823928">
    <property type="component" value="Unassembled WGS sequence"/>
</dbReference>
<organism evidence="1 2">
    <name type="scientific">Candidatus Scatousia excrementigallinarum</name>
    <dbReference type="NCBI Taxonomy" id="2840935"/>
    <lineage>
        <taxon>Bacteria</taxon>
        <taxon>Candidatus Scatousia</taxon>
    </lineage>
</organism>
<sequence>MTDTGASFNRPYKPFGFNVKVPEIGERTLKLAEGTLTNIVKSPVEPLFNFLEENEKVFNGDITYEMNKAFAESFNLGSAMRLEDEKINGMPPKFDMHF</sequence>
<reference evidence="1" key="1">
    <citation type="submission" date="2020-10" db="EMBL/GenBank/DDBJ databases">
        <authorList>
            <person name="Gilroy R."/>
        </authorList>
    </citation>
    <scope>NUCLEOTIDE SEQUENCE</scope>
    <source>
        <strain evidence="1">6276</strain>
    </source>
</reference>
<name>A0A9D1JNT8_9BACT</name>
<evidence type="ECO:0000313" key="1">
    <source>
        <dbReference type="EMBL" id="HIS37308.1"/>
    </source>
</evidence>
<gene>
    <name evidence="1" type="ORF">IAC10_11910</name>
</gene>
<reference evidence="1" key="2">
    <citation type="journal article" date="2021" name="PeerJ">
        <title>Extensive microbial diversity within the chicken gut microbiome revealed by metagenomics and culture.</title>
        <authorList>
            <person name="Gilroy R."/>
            <person name="Ravi A."/>
            <person name="Getino M."/>
            <person name="Pursley I."/>
            <person name="Horton D.L."/>
            <person name="Alikhan N.F."/>
            <person name="Baker D."/>
            <person name="Gharbi K."/>
            <person name="Hall N."/>
            <person name="Watson M."/>
            <person name="Adriaenssens E.M."/>
            <person name="Foster-Nyarko E."/>
            <person name="Jarju S."/>
            <person name="Secka A."/>
            <person name="Antonio M."/>
            <person name="Oren A."/>
            <person name="Chaudhuri R.R."/>
            <person name="La Ragione R."/>
            <person name="Hildebrand F."/>
            <person name="Pallen M.J."/>
        </authorList>
    </citation>
    <scope>NUCLEOTIDE SEQUENCE</scope>
    <source>
        <strain evidence="1">6276</strain>
    </source>
</reference>
<proteinExistence type="predicted"/>
<protein>
    <submittedName>
        <fullName evidence="1">Uncharacterized protein</fullName>
    </submittedName>
</protein>
<evidence type="ECO:0000313" key="2">
    <source>
        <dbReference type="Proteomes" id="UP000823928"/>
    </source>
</evidence>
<accession>A0A9D1JNT8</accession>
<comment type="caution">
    <text evidence="1">The sequence shown here is derived from an EMBL/GenBank/DDBJ whole genome shotgun (WGS) entry which is preliminary data.</text>
</comment>
<dbReference type="AlphaFoldDB" id="A0A9D1JNT8"/>
<dbReference type="EMBL" id="DVIU01000236">
    <property type="protein sequence ID" value="HIS37308.1"/>
    <property type="molecule type" value="Genomic_DNA"/>
</dbReference>